<dbReference type="PaxDb" id="3218-PP1S23_154V6.1"/>
<dbReference type="Gramene" id="Pp3c5_23480V3.1">
    <property type="protein sequence ID" value="Pp3c5_23480V3.1"/>
    <property type="gene ID" value="Pp3c5_23480"/>
</dbReference>
<reference evidence="14 16" key="2">
    <citation type="journal article" date="2018" name="Plant J.">
        <title>The Physcomitrella patens chromosome-scale assembly reveals moss genome structure and evolution.</title>
        <authorList>
            <person name="Lang D."/>
            <person name="Ullrich K.K."/>
            <person name="Murat F."/>
            <person name="Fuchs J."/>
            <person name="Jenkins J."/>
            <person name="Haas F.B."/>
            <person name="Piednoel M."/>
            <person name="Gundlach H."/>
            <person name="Van Bel M."/>
            <person name="Meyberg R."/>
            <person name="Vives C."/>
            <person name="Morata J."/>
            <person name="Symeonidi A."/>
            <person name="Hiss M."/>
            <person name="Muchero W."/>
            <person name="Kamisugi Y."/>
            <person name="Saleh O."/>
            <person name="Blanc G."/>
            <person name="Decker E.L."/>
            <person name="van Gessel N."/>
            <person name="Grimwood J."/>
            <person name="Hayes R.D."/>
            <person name="Graham S.W."/>
            <person name="Gunter L.E."/>
            <person name="McDaniel S.F."/>
            <person name="Hoernstein S.N.W."/>
            <person name="Larsson A."/>
            <person name="Li F.W."/>
            <person name="Perroud P.F."/>
            <person name="Phillips J."/>
            <person name="Ranjan P."/>
            <person name="Rokshar D.S."/>
            <person name="Rothfels C.J."/>
            <person name="Schneider L."/>
            <person name="Shu S."/>
            <person name="Stevenson D.W."/>
            <person name="Thummler F."/>
            <person name="Tillich M."/>
            <person name="Villarreal Aguilar J.C."/>
            <person name="Widiez T."/>
            <person name="Wong G.K."/>
            <person name="Wymore A."/>
            <person name="Zhang Y."/>
            <person name="Zimmer A.D."/>
            <person name="Quatrano R.S."/>
            <person name="Mayer K.F.X."/>
            <person name="Goodstein D."/>
            <person name="Casacuberta J.M."/>
            <person name="Vandepoele K."/>
            <person name="Reski R."/>
            <person name="Cuming A.C."/>
            <person name="Tuskan G.A."/>
            <person name="Maumus F."/>
            <person name="Salse J."/>
            <person name="Schmutz J."/>
            <person name="Rensing S.A."/>
        </authorList>
    </citation>
    <scope>NUCLEOTIDE SEQUENCE [LARGE SCALE GENOMIC DNA]</scope>
    <source>
        <strain evidence="15 16">cv. Gransden 2004</strain>
    </source>
</reference>
<keyword evidence="16" id="KW-1185">Reference proteome</keyword>
<dbReference type="Proteomes" id="UP000006727">
    <property type="component" value="Chromosome 5"/>
</dbReference>
<dbReference type="GO" id="GO:0004176">
    <property type="term" value="F:ATP-dependent peptidase activity"/>
    <property type="evidence" value="ECO:0000318"/>
    <property type="project" value="GO_Central"/>
</dbReference>
<sequence length="729" mass="78467">MAWRLLMHEGSHVSKQLATSNALAGLGSHLKLSLYQLRLQAISIENEGRRLLGCQRRQMSSYTSNYARRLEHAEGGSKLGSEDKQVSLLKQLNKVDPESVIQWFESRPSSHHSSAAMAEYVKALVKVDRLDESALLRTLQQGAAIAGNGMRSETSMNVASTAAPVLGSAGVMTKEGLLGTPQAPIHMVTAEGGLKVQAWRTLRTLALGFLLISGVGALIEDRGIGKGLGLNEEVQPSMESSTKFSDVKGVDEAKAELEEIVHYLRDPQRFTSLGGKLPKGVLLVGPPGTGKTMLARAIAGEAGVPFFYCSGSEFEEMFVGVGARRVRDLFSAAKKRAPCIIFMDEIDAIGGSRNPKDQQYMKMTLNQLLVELDGFKQNEGIIVVAATNFPESLDKALVRPGRFDRHVVVPNPDVEGRRQILEVHMSKVPKSGDVDLSIIARGTPGFSGADLANLINVAALKAAMDGKKDVSMTDLEFAKDKIMMGSERKSAVISEESRRLTAYHEGGHALVAIFTESALPVHKVTIVPRGMALGMVTQLPDKDETSFSRKQMLARLDVCMGGRVAEELVFGEGEVTSGASSDIVRATKLAREMVTKYGMSKAVGVVAHNYEDDGKSMSTETRLLVESEVRELLQTAYENAKRILSTHQRELHTLAATLLERETMTAVEIKTLLAQVKEQANRANIPLFSPQQIVPTTTAQVAQAAAANAAAAVAAAASAKTKSAAPAGT</sequence>
<dbReference type="GO" id="GO:0005739">
    <property type="term" value="C:mitochondrion"/>
    <property type="evidence" value="ECO:0007669"/>
    <property type="project" value="UniProtKB-SubCell"/>
</dbReference>
<dbReference type="FunFam" id="1.20.58.760:FF:000002">
    <property type="entry name" value="ATP-dependent zinc metalloprotease FtsH"/>
    <property type="match status" value="1"/>
</dbReference>
<dbReference type="Gramene" id="Pp3c5_23480V3.2">
    <property type="protein sequence ID" value="Pp3c5_23480V3.2"/>
    <property type="gene ID" value="Pp3c5_23480"/>
</dbReference>
<evidence type="ECO:0000256" key="1">
    <source>
        <dbReference type="ARBA" id="ARBA00001947"/>
    </source>
</evidence>
<dbReference type="GO" id="GO:0016887">
    <property type="term" value="F:ATP hydrolysis activity"/>
    <property type="evidence" value="ECO:0007669"/>
    <property type="project" value="InterPro"/>
</dbReference>
<dbReference type="GO" id="GO:0005524">
    <property type="term" value="F:ATP binding"/>
    <property type="evidence" value="ECO:0007669"/>
    <property type="project" value="UniProtKB-KW"/>
</dbReference>
<accession>A0A2K1KKU2</accession>
<dbReference type="InterPro" id="IPR003593">
    <property type="entry name" value="AAA+_ATPase"/>
</dbReference>
<dbReference type="EnsemblPlants" id="Pp3c5_23480V3.3">
    <property type="protein sequence ID" value="Pp3c5_23480V3.3"/>
    <property type="gene ID" value="Pp3c5_23480"/>
</dbReference>
<dbReference type="Gene3D" id="1.10.8.60">
    <property type="match status" value="1"/>
</dbReference>
<dbReference type="EnsemblPlants" id="Pp3c5_23480V3.5">
    <property type="protein sequence ID" value="Pp3c5_23480V3.5"/>
    <property type="gene ID" value="Pp3c5_23480"/>
</dbReference>
<evidence type="ECO:0000256" key="6">
    <source>
        <dbReference type="ARBA" id="ARBA00022723"/>
    </source>
</evidence>
<keyword evidence="10" id="KW-0067">ATP-binding</keyword>
<evidence type="ECO:0000313" key="16">
    <source>
        <dbReference type="Proteomes" id="UP000006727"/>
    </source>
</evidence>
<dbReference type="HAMAP" id="MF_01458">
    <property type="entry name" value="FtsH"/>
    <property type="match status" value="1"/>
</dbReference>
<dbReference type="InterPro" id="IPR041569">
    <property type="entry name" value="AAA_lid_3"/>
</dbReference>
<evidence type="ECO:0000313" key="14">
    <source>
        <dbReference type="EMBL" id="PNR54396.1"/>
    </source>
</evidence>
<dbReference type="NCBIfam" id="TIGR01241">
    <property type="entry name" value="FtsH_fam"/>
    <property type="match status" value="1"/>
</dbReference>
<dbReference type="GeneID" id="112282414"/>
<evidence type="ECO:0000256" key="9">
    <source>
        <dbReference type="ARBA" id="ARBA00022833"/>
    </source>
</evidence>
<dbReference type="InterPro" id="IPR000642">
    <property type="entry name" value="Peptidase_M41"/>
</dbReference>
<dbReference type="PANTHER" id="PTHR23076:SF37">
    <property type="entry name" value="ATP-DEPENDENT ZINC METALLOPROTEASE FTSH 4, MITOCHONDRIAL"/>
    <property type="match status" value="1"/>
</dbReference>
<dbReference type="GO" id="GO:0009507">
    <property type="term" value="C:chloroplast"/>
    <property type="evidence" value="ECO:0000318"/>
    <property type="project" value="GO_Central"/>
</dbReference>
<reference evidence="14 16" key="1">
    <citation type="journal article" date="2008" name="Science">
        <title>The Physcomitrella genome reveals evolutionary insights into the conquest of land by plants.</title>
        <authorList>
            <person name="Rensing S."/>
            <person name="Lang D."/>
            <person name="Zimmer A."/>
            <person name="Terry A."/>
            <person name="Salamov A."/>
            <person name="Shapiro H."/>
            <person name="Nishiyama T."/>
            <person name="Perroud P.-F."/>
            <person name="Lindquist E."/>
            <person name="Kamisugi Y."/>
            <person name="Tanahashi T."/>
            <person name="Sakakibara K."/>
            <person name="Fujita T."/>
            <person name="Oishi K."/>
            <person name="Shin-I T."/>
            <person name="Kuroki Y."/>
            <person name="Toyoda A."/>
            <person name="Suzuki Y."/>
            <person name="Hashimoto A."/>
            <person name="Yamaguchi K."/>
            <person name="Sugano A."/>
            <person name="Kohara Y."/>
            <person name="Fujiyama A."/>
            <person name="Anterola A."/>
            <person name="Aoki S."/>
            <person name="Ashton N."/>
            <person name="Barbazuk W.B."/>
            <person name="Barker E."/>
            <person name="Bennetzen J."/>
            <person name="Bezanilla M."/>
            <person name="Blankenship R."/>
            <person name="Cho S.H."/>
            <person name="Dutcher S."/>
            <person name="Estelle M."/>
            <person name="Fawcett J.A."/>
            <person name="Gundlach H."/>
            <person name="Hanada K."/>
            <person name="Heyl A."/>
            <person name="Hicks K.A."/>
            <person name="Hugh J."/>
            <person name="Lohr M."/>
            <person name="Mayer K."/>
            <person name="Melkozernov A."/>
            <person name="Murata T."/>
            <person name="Nelson D."/>
            <person name="Pils B."/>
            <person name="Prigge M."/>
            <person name="Reiss B."/>
            <person name="Renner T."/>
            <person name="Rombauts S."/>
            <person name="Rushton P."/>
            <person name="Sanderfoot A."/>
            <person name="Schween G."/>
            <person name="Shiu S.-H."/>
            <person name="Stueber K."/>
            <person name="Theodoulou F.L."/>
            <person name="Tu H."/>
            <person name="Van de Peer Y."/>
            <person name="Verrier P.J."/>
            <person name="Waters E."/>
            <person name="Wood A."/>
            <person name="Yang L."/>
            <person name="Cove D."/>
            <person name="Cuming A."/>
            <person name="Hasebe M."/>
            <person name="Lucas S."/>
            <person name="Mishler D.B."/>
            <person name="Reski R."/>
            <person name="Grigoriev I."/>
            <person name="Quatrano R.S."/>
            <person name="Boore J.L."/>
        </authorList>
    </citation>
    <scope>NUCLEOTIDE SEQUENCE [LARGE SCALE GENOMIC DNA]</scope>
    <source>
        <strain evidence="15 16">cv. Gransden 2004</strain>
    </source>
</reference>
<dbReference type="InterPro" id="IPR003959">
    <property type="entry name" value="ATPase_AAA_core"/>
</dbReference>
<keyword evidence="11" id="KW-0482">Metalloprotease</keyword>
<dbReference type="SUPFAM" id="SSF52540">
    <property type="entry name" value="P-loop containing nucleoside triphosphate hydrolases"/>
    <property type="match status" value="1"/>
</dbReference>
<dbReference type="EnsemblPlants" id="Pp3c5_23480V3.1">
    <property type="protein sequence ID" value="Pp3c5_23480V3.1"/>
    <property type="gene ID" value="Pp3c5_23480"/>
</dbReference>
<dbReference type="Gene3D" id="3.40.50.300">
    <property type="entry name" value="P-loop containing nucleotide triphosphate hydrolases"/>
    <property type="match status" value="1"/>
</dbReference>
<keyword evidence="6" id="KW-0479">Metal-binding</keyword>
<dbReference type="AlphaFoldDB" id="A0A2K1KKU2"/>
<dbReference type="EMBL" id="ABEU02000005">
    <property type="protein sequence ID" value="PNR54396.1"/>
    <property type="molecule type" value="Genomic_DNA"/>
</dbReference>
<dbReference type="FunCoup" id="A0A2K1KKU2">
    <property type="interactions" value="5061"/>
</dbReference>
<evidence type="ECO:0000259" key="13">
    <source>
        <dbReference type="SMART" id="SM00382"/>
    </source>
</evidence>
<dbReference type="EnsemblPlants" id="Pp3c5_23480V3.4">
    <property type="protein sequence ID" value="Pp3c5_23480V3.4"/>
    <property type="gene ID" value="Pp3c5_23480"/>
</dbReference>
<feature type="domain" description="AAA+ ATPase" evidence="13">
    <location>
        <begin position="277"/>
        <end position="413"/>
    </location>
</feature>
<evidence type="ECO:0000256" key="4">
    <source>
        <dbReference type="ARBA" id="ARBA00010550"/>
    </source>
</evidence>
<gene>
    <name evidence="15" type="primary">LOC112282414</name>
    <name evidence="14" type="ORF">PHYPA_008073</name>
</gene>
<keyword evidence="12" id="KW-0496">Mitochondrion</keyword>
<evidence type="ECO:0000256" key="8">
    <source>
        <dbReference type="ARBA" id="ARBA00022801"/>
    </source>
</evidence>
<dbReference type="GO" id="GO:0016020">
    <property type="term" value="C:membrane"/>
    <property type="evidence" value="ECO:0007669"/>
    <property type="project" value="InterPro"/>
</dbReference>
<keyword evidence="9" id="KW-0862">Zinc</keyword>
<dbReference type="PANTHER" id="PTHR23076">
    <property type="entry name" value="METALLOPROTEASE M41 FTSH"/>
    <property type="match status" value="1"/>
</dbReference>
<proteinExistence type="inferred from homology"/>
<dbReference type="Gramene" id="Pp3c5_23480V3.4">
    <property type="protein sequence ID" value="Pp3c5_23480V3.4"/>
    <property type="gene ID" value="Pp3c5_23480"/>
</dbReference>
<evidence type="ECO:0000256" key="5">
    <source>
        <dbReference type="ARBA" id="ARBA00022670"/>
    </source>
</evidence>
<dbReference type="InterPro" id="IPR037219">
    <property type="entry name" value="Peptidase_M41-like"/>
</dbReference>
<dbReference type="GO" id="GO:0045037">
    <property type="term" value="P:protein import into chloroplast stroma"/>
    <property type="evidence" value="ECO:0000318"/>
    <property type="project" value="GO_Central"/>
</dbReference>
<reference evidence="15" key="3">
    <citation type="submission" date="2020-12" db="UniProtKB">
        <authorList>
            <consortium name="EnsemblPlants"/>
        </authorList>
    </citation>
    <scope>IDENTIFICATION</scope>
</reference>
<evidence type="ECO:0000256" key="3">
    <source>
        <dbReference type="ARBA" id="ARBA00010044"/>
    </source>
</evidence>
<dbReference type="PROSITE" id="PS00674">
    <property type="entry name" value="AAA"/>
    <property type="match status" value="1"/>
</dbReference>
<dbReference type="CDD" id="cd19501">
    <property type="entry name" value="RecA-like_FtsH"/>
    <property type="match status" value="1"/>
</dbReference>
<dbReference type="Pfam" id="PF00004">
    <property type="entry name" value="AAA"/>
    <property type="match status" value="1"/>
</dbReference>
<evidence type="ECO:0000256" key="7">
    <source>
        <dbReference type="ARBA" id="ARBA00022741"/>
    </source>
</evidence>
<dbReference type="STRING" id="3218.A0A2K1KKU2"/>
<comment type="similarity">
    <text evidence="3">In the C-terminal section; belongs to the peptidase M41 family.</text>
</comment>
<dbReference type="OrthoDB" id="1413014at2759"/>
<dbReference type="SUPFAM" id="SSF140990">
    <property type="entry name" value="FtsH protease domain-like"/>
    <property type="match status" value="1"/>
</dbReference>
<dbReference type="SMART" id="SM00382">
    <property type="entry name" value="AAA"/>
    <property type="match status" value="1"/>
</dbReference>
<comment type="subcellular location">
    <subcellularLocation>
        <location evidence="2">Mitochondrion</location>
    </subcellularLocation>
</comment>
<dbReference type="Pfam" id="PF01434">
    <property type="entry name" value="Peptidase_M41"/>
    <property type="match status" value="1"/>
</dbReference>
<evidence type="ECO:0000256" key="2">
    <source>
        <dbReference type="ARBA" id="ARBA00004173"/>
    </source>
</evidence>
<dbReference type="Gramene" id="Pp3c5_23480V3.5">
    <property type="protein sequence ID" value="Pp3c5_23480V3.5"/>
    <property type="gene ID" value="Pp3c5_23480"/>
</dbReference>
<evidence type="ECO:0000313" key="15">
    <source>
        <dbReference type="EnsemblPlants" id="Pp3c5_23480V3.1"/>
    </source>
</evidence>
<keyword evidence="7" id="KW-0547">Nucleotide-binding</keyword>
<organism evidence="14">
    <name type="scientific">Physcomitrium patens</name>
    <name type="common">Spreading-leaved earth moss</name>
    <name type="synonym">Physcomitrella patens</name>
    <dbReference type="NCBI Taxonomy" id="3218"/>
    <lineage>
        <taxon>Eukaryota</taxon>
        <taxon>Viridiplantae</taxon>
        <taxon>Streptophyta</taxon>
        <taxon>Embryophyta</taxon>
        <taxon>Bryophyta</taxon>
        <taxon>Bryophytina</taxon>
        <taxon>Bryopsida</taxon>
        <taxon>Funariidae</taxon>
        <taxon>Funariales</taxon>
        <taxon>Funariaceae</taxon>
        <taxon>Physcomitrium</taxon>
    </lineage>
</organism>
<evidence type="ECO:0000256" key="12">
    <source>
        <dbReference type="ARBA" id="ARBA00023128"/>
    </source>
</evidence>
<dbReference type="GO" id="GO:0006508">
    <property type="term" value="P:proteolysis"/>
    <property type="evidence" value="ECO:0000318"/>
    <property type="project" value="GO_Central"/>
</dbReference>
<dbReference type="InterPro" id="IPR027417">
    <property type="entry name" value="P-loop_NTPase"/>
</dbReference>
<dbReference type="FunFam" id="1.10.8.60:FF:000001">
    <property type="entry name" value="ATP-dependent zinc metalloprotease FtsH"/>
    <property type="match status" value="1"/>
</dbReference>
<dbReference type="InterPro" id="IPR005936">
    <property type="entry name" value="FtsH"/>
</dbReference>
<keyword evidence="5" id="KW-0645">Protease</keyword>
<protein>
    <recommendedName>
        <fullName evidence="13">AAA+ ATPase domain-containing protein</fullName>
    </recommendedName>
</protein>
<comment type="similarity">
    <text evidence="4">In the N-terminal section; belongs to the AAA ATPase family.</text>
</comment>
<dbReference type="GO" id="GO:0004222">
    <property type="term" value="F:metalloendopeptidase activity"/>
    <property type="evidence" value="ECO:0007669"/>
    <property type="project" value="InterPro"/>
</dbReference>
<dbReference type="FunFam" id="3.40.50.300:FF:000175">
    <property type="entry name" value="ATP-dependent zinc metalloprotease FTSH 4"/>
    <property type="match status" value="1"/>
</dbReference>
<dbReference type="Pfam" id="PF17862">
    <property type="entry name" value="AAA_lid_3"/>
    <property type="match status" value="1"/>
</dbReference>
<evidence type="ECO:0000256" key="10">
    <source>
        <dbReference type="ARBA" id="ARBA00022840"/>
    </source>
</evidence>
<dbReference type="InterPro" id="IPR003960">
    <property type="entry name" value="ATPase_AAA_CS"/>
</dbReference>
<comment type="cofactor">
    <cofactor evidence="1">
        <name>Zn(2+)</name>
        <dbReference type="ChEBI" id="CHEBI:29105"/>
    </cofactor>
</comment>
<name>A0A2K1KKU2_PHYPA</name>
<keyword evidence="8" id="KW-0378">Hydrolase</keyword>
<dbReference type="Gene3D" id="1.20.58.760">
    <property type="entry name" value="Peptidase M41"/>
    <property type="match status" value="1"/>
</dbReference>
<dbReference type="KEGG" id="ppp:112282414"/>
<dbReference type="RefSeq" id="XP_024375728.1">
    <property type="nucleotide sequence ID" value="XM_024519960.2"/>
</dbReference>
<dbReference type="Gramene" id="Pp3c5_23480V3.3">
    <property type="protein sequence ID" value="Pp3c5_23480V3.3"/>
    <property type="gene ID" value="Pp3c5_23480"/>
</dbReference>
<evidence type="ECO:0000256" key="11">
    <source>
        <dbReference type="ARBA" id="ARBA00023049"/>
    </source>
</evidence>
<dbReference type="EnsemblPlants" id="Pp3c5_23480V3.2">
    <property type="protein sequence ID" value="Pp3c5_23480V3.2"/>
    <property type="gene ID" value="Pp3c5_23480"/>
</dbReference>
<dbReference type="GO" id="GO:0046872">
    <property type="term" value="F:metal ion binding"/>
    <property type="evidence" value="ECO:0007669"/>
    <property type="project" value="UniProtKB-KW"/>
</dbReference>